<dbReference type="InterPro" id="IPR000182">
    <property type="entry name" value="GNAT_dom"/>
</dbReference>
<organism evidence="2 3">
    <name type="scientific">Brachybacterium endophyticum</name>
    <dbReference type="NCBI Taxonomy" id="2182385"/>
    <lineage>
        <taxon>Bacteria</taxon>
        <taxon>Bacillati</taxon>
        <taxon>Actinomycetota</taxon>
        <taxon>Actinomycetes</taxon>
        <taxon>Micrococcales</taxon>
        <taxon>Dermabacteraceae</taxon>
        <taxon>Brachybacterium</taxon>
    </lineage>
</organism>
<protein>
    <recommendedName>
        <fullName evidence="1">N-acetyltransferase domain-containing protein</fullName>
    </recommendedName>
</protein>
<accession>A0A2U2RHF1</accession>
<name>A0A2U2RHF1_9MICO</name>
<feature type="domain" description="N-acetyltransferase" evidence="1">
    <location>
        <begin position="14"/>
        <end position="93"/>
    </location>
</feature>
<dbReference type="AlphaFoldDB" id="A0A2U2RHF1"/>
<reference evidence="2 3" key="1">
    <citation type="submission" date="2018-05" db="EMBL/GenBank/DDBJ databases">
        <title>Brachybacterium sp. M1HQ-2T, whole genome shotgun sequence.</title>
        <authorList>
            <person name="Tuo L."/>
        </authorList>
    </citation>
    <scope>NUCLEOTIDE SEQUENCE [LARGE SCALE GENOMIC DNA]</scope>
    <source>
        <strain evidence="2 3">M1HQ-2</strain>
    </source>
</reference>
<keyword evidence="3" id="KW-1185">Reference proteome</keyword>
<dbReference type="Gene3D" id="3.40.630.30">
    <property type="match status" value="1"/>
</dbReference>
<proteinExistence type="predicted"/>
<dbReference type="Pfam" id="PF13302">
    <property type="entry name" value="Acetyltransf_3"/>
    <property type="match status" value="1"/>
</dbReference>
<dbReference type="EMBL" id="QFKX01000006">
    <property type="protein sequence ID" value="PWH05278.1"/>
    <property type="molecule type" value="Genomic_DNA"/>
</dbReference>
<dbReference type="Proteomes" id="UP000245590">
    <property type="component" value="Unassembled WGS sequence"/>
</dbReference>
<dbReference type="SUPFAM" id="SSF55729">
    <property type="entry name" value="Acyl-CoA N-acyltransferases (Nat)"/>
    <property type="match status" value="1"/>
</dbReference>
<gene>
    <name evidence="2" type="ORF">DEO23_14515</name>
</gene>
<evidence type="ECO:0000313" key="2">
    <source>
        <dbReference type="EMBL" id="PWH05278.1"/>
    </source>
</evidence>
<evidence type="ECO:0000259" key="1">
    <source>
        <dbReference type="Pfam" id="PF13302"/>
    </source>
</evidence>
<dbReference type="GO" id="GO:0016747">
    <property type="term" value="F:acyltransferase activity, transferring groups other than amino-acyl groups"/>
    <property type="evidence" value="ECO:0007669"/>
    <property type="project" value="InterPro"/>
</dbReference>
<sequence>MCGTTAAAALSAPRLLLPPITTEHTDALAAVHSDPDVARYVGGERPTPEIIAAQVESFTQACDERGYGQSAVFLRKGGQFFGRTQLHYWPVWACNLSSRP</sequence>
<comment type="caution">
    <text evidence="2">The sequence shown here is derived from an EMBL/GenBank/DDBJ whole genome shotgun (WGS) entry which is preliminary data.</text>
</comment>
<dbReference type="OrthoDB" id="3533156at2"/>
<dbReference type="InterPro" id="IPR016181">
    <property type="entry name" value="Acyl_CoA_acyltransferase"/>
</dbReference>
<evidence type="ECO:0000313" key="3">
    <source>
        <dbReference type="Proteomes" id="UP000245590"/>
    </source>
</evidence>